<dbReference type="InterPro" id="IPR050482">
    <property type="entry name" value="Sensor_HK_TwoCompSys"/>
</dbReference>
<dbReference type="Gene3D" id="3.30.450.40">
    <property type="match status" value="1"/>
</dbReference>
<dbReference type="Pfam" id="PF02518">
    <property type="entry name" value="HATPase_c"/>
    <property type="match status" value="1"/>
</dbReference>
<dbReference type="EMBL" id="RIBZ01000270">
    <property type="protein sequence ID" value="RNG22136.1"/>
    <property type="molecule type" value="Genomic_DNA"/>
</dbReference>
<evidence type="ECO:0000313" key="6">
    <source>
        <dbReference type="Proteomes" id="UP000275401"/>
    </source>
</evidence>
<keyword evidence="6" id="KW-1185">Reference proteome</keyword>
<evidence type="ECO:0000259" key="4">
    <source>
        <dbReference type="SMART" id="SM00065"/>
    </source>
</evidence>
<sequence>MSFMALKRPRPPQVNLLSELTDGYSQILALFDGSTAMRRIVDDVPASSGVDVAWVGEPDGGDQIVLRHMVNTRTPAINGLTVPRGRGLGGQVIEHRRLLSVSDYQCAENITHHFRSQVESEGLRAVIAVPMIYEDQLLGVLYGANRFTSSFGDRATQALEQAAGRAAAAAVVAERAKHAAEVAVHEDRRRVAVDLHDTVGAMLFTIGAGIRALIDDLPSGDAVQSRLGDIEQQAGEAAAALRGSLHALSAPREQVSLGVALRGDCRAFEERTGIAARLITVTELPAMSSACIGALSGTAREALLNVEKHAKARSVVLSVFAVSGGVTVRISDDGVGLPTAGRGPEGLGMSTMSERLARVGGQLDIGGNEDGGVTVQAWVPA</sequence>
<dbReference type="Pfam" id="PF01590">
    <property type="entry name" value="GAF"/>
    <property type="match status" value="1"/>
</dbReference>
<dbReference type="Gene3D" id="1.20.5.1930">
    <property type="match status" value="1"/>
</dbReference>
<dbReference type="Pfam" id="PF07730">
    <property type="entry name" value="HisKA_3"/>
    <property type="match status" value="1"/>
</dbReference>
<dbReference type="PANTHER" id="PTHR24421">
    <property type="entry name" value="NITRATE/NITRITE SENSOR PROTEIN NARX-RELATED"/>
    <property type="match status" value="1"/>
</dbReference>
<protein>
    <submittedName>
        <fullName evidence="5">GAF domain-containing protein</fullName>
    </submittedName>
</protein>
<name>A0A3M8VWP1_9ACTN</name>
<dbReference type="GO" id="GO:0046983">
    <property type="term" value="F:protein dimerization activity"/>
    <property type="evidence" value="ECO:0007669"/>
    <property type="project" value="InterPro"/>
</dbReference>
<dbReference type="GO" id="GO:0000155">
    <property type="term" value="F:phosphorelay sensor kinase activity"/>
    <property type="evidence" value="ECO:0007669"/>
    <property type="project" value="InterPro"/>
</dbReference>
<evidence type="ECO:0000313" key="5">
    <source>
        <dbReference type="EMBL" id="RNG22136.1"/>
    </source>
</evidence>
<dbReference type="SUPFAM" id="SSF55874">
    <property type="entry name" value="ATPase domain of HSP90 chaperone/DNA topoisomerase II/histidine kinase"/>
    <property type="match status" value="1"/>
</dbReference>
<accession>A0A3M8VWP1</accession>
<dbReference type="GO" id="GO:0016020">
    <property type="term" value="C:membrane"/>
    <property type="evidence" value="ECO:0007669"/>
    <property type="project" value="InterPro"/>
</dbReference>
<keyword evidence="3" id="KW-0902">Two-component regulatory system</keyword>
<dbReference type="Gene3D" id="3.30.565.10">
    <property type="entry name" value="Histidine kinase-like ATPase, C-terminal domain"/>
    <property type="match status" value="1"/>
</dbReference>
<evidence type="ECO:0000256" key="2">
    <source>
        <dbReference type="ARBA" id="ARBA00022777"/>
    </source>
</evidence>
<dbReference type="PANTHER" id="PTHR24421:SF58">
    <property type="entry name" value="SIGNAL TRANSDUCTION HISTIDINE-PROTEIN KINASE_PHOSPHATASE UHPB"/>
    <property type="match status" value="1"/>
</dbReference>
<dbReference type="CDD" id="cd16917">
    <property type="entry name" value="HATPase_UhpB-NarQ-NarX-like"/>
    <property type="match status" value="1"/>
</dbReference>
<keyword evidence="2" id="KW-0418">Kinase</keyword>
<dbReference type="InterPro" id="IPR003018">
    <property type="entry name" value="GAF"/>
</dbReference>
<dbReference type="InterPro" id="IPR029016">
    <property type="entry name" value="GAF-like_dom_sf"/>
</dbReference>
<gene>
    <name evidence="5" type="ORF">EEJ42_21360</name>
</gene>
<proteinExistence type="predicted"/>
<evidence type="ECO:0000256" key="1">
    <source>
        <dbReference type="ARBA" id="ARBA00022679"/>
    </source>
</evidence>
<dbReference type="AlphaFoldDB" id="A0A3M8VWP1"/>
<dbReference type="InterPro" id="IPR003594">
    <property type="entry name" value="HATPase_dom"/>
</dbReference>
<dbReference type="InterPro" id="IPR036890">
    <property type="entry name" value="HATPase_C_sf"/>
</dbReference>
<reference evidence="5 6" key="1">
    <citation type="submission" date="2018-11" db="EMBL/GenBank/DDBJ databases">
        <title>The Potential of Streptomyces as Biocontrol Agents against the Tomato grey mould, Botrytis cinerea (Gray mold) Frontiers in Microbiology.</title>
        <authorList>
            <person name="Li D."/>
        </authorList>
    </citation>
    <scope>NUCLEOTIDE SEQUENCE [LARGE SCALE GENOMIC DNA]</scope>
    <source>
        <strain evidence="5 6">NEAU-LD23</strain>
    </source>
</reference>
<dbReference type="SUPFAM" id="SSF55781">
    <property type="entry name" value="GAF domain-like"/>
    <property type="match status" value="1"/>
</dbReference>
<feature type="domain" description="GAF" evidence="4">
    <location>
        <begin position="32"/>
        <end position="180"/>
    </location>
</feature>
<dbReference type="SMART" id="SM00065">
    <property type="entry name" value="GAF"/>
    <property type="match status" value="1"/>
</dbReference>
<keyword evidence="1" id="KW-0808">Transferase</keyword>
<organism evidence="5 6">
    <name type="scientific">Streptomyces botrytidirepellens</name>
    <dbReference type="NCBI Taxonomy" id="2486417"/>
    <lineage>
        <taxon>Bacteria</taxon>
        <taxon>Bacillati</taxon>
        <taxon>Actinomycetota</taxon>
        <taxon>Actinomycetes</taxon>
        <taxon>Kitasatosporales</taxon>
        <taxon>Streptomycetaceae</taxon>
        <taxon>Streptomyces</taxon>
    </lineage>
</organism>
<dbReference type="InterPro" id="IPR011712">
    <property type="entry name" value="Sig_transdc_His_kin_sub3_dim/P"/>
</dbReference>
<dbReference type="Proteomes" id="UP000275401">
    <property type="component" value="Unassembled WGS sequence"/>
</dbReference>
<comment type="caution">
    <text evidence="5">The sequence shown here is derived from an EMBL/GenBank/DDBJ whole genome shotgun (WGS) entry which is preliminary data.</text>
</comment>
<evidence type="ECO:0000256" key="3">
    <source>
        <dbReference type="ARBA" id="ARBA00023012"/>
    </source>
</evidence>